<feature type="compositionally biased region" description="Low complexity" evidence="1">
    <location>
        <begin position="24"/>
        <end position="37"/>
    </location>
</feature>
<feature type="compositionally biased region" description="Basic and acidic residues" evidence="1">
    <location>
        <begin position="139"/>
        <end position="151"/>
    </location>
</feature>
<feature type="compositionally biased region" description="Polar residues" evidence="1">
    <location>
        <begin position="1"/>
        <end position="23"/>
    </location>
</feature>
<gene>
    <name evidence="2" type="ORF">F2Q70_00026218</name>
</gene>
<name>A0A8S9L919_BRACR</name>
<evidence type="ECO:0000256" key="1">
    <source>
        <dbReference type="SAM" id="MobiDB-lite"/>
    </source>
</evidence>
<feature type="compositionally biased region" description="Basic and acidic residues" evidence="1">
    <location>
        <begin position="61"/>
        <end position="79"/>
    </location>
</feature>
<feature type="compositionally biased region" description="Basic and acidic residues" evidence="1">
    <location>
        <begin position="41"/>
        <end position="52"/>
    </location>
</feature>
<organism evidence="2">
    <name type="scientific">Brassica cretica</name>
    <name type="common">Mustard</name>
    <dbReference type="NCBI Taxonomy" id="69181"/>
    <lineage>
        <taxon>Eukaryota</taxon>
        <taxon>Viridiplantae</taxon>
        <taxon>Streptophyta</taxon>
        <taxon>Embryophyta</taxon>
        <taxon>Tracheophyta</taxon>
        <taxon>Spermatophyta</taxon>
        <taxon>Magnoliopsida</taxon>
        <taxon>eudicotyledons</taxon>
        <taxon>Gunneridae</taxon>
        <taxon>Pentapetalae</taxon>
        <taxon>rosids</taxon>
        <taxon>malvids</taxon>
        <taxon>Brassicales</taxon>
        <taxon>Brassicaceae</taxon>
        <taxon>Brassiceae</taxon>
        <taxon>Brassica</taxon>
    </lineage>
</organism>
<sequence length="169" mass="18950">MTTDDTNNLQTPLNGGSNTNLNTPAADVSAANAPANAETLEEFKKMTREIRPRGTTKIRGKRLDFTTPLDRHRTSRERPSGQNPSETSLAEEQNSENPLPPTSDPEVDEVEPVNLDPSDVSDDTKEDADIHPKRTRSRSAREDSPFDKSMTEEEENLYWVEQEELAKKN</sequence>
<feature type="compositionally biased region" description="Polar residues" evidence="1">
    <location>
        <begin position="80"/>
        <end position="97"/>
    </location>
</feature>
<dbReference type="AlphaFoldDB" id="A0A8S9L919"/>
<reference evidence="2" key="1">
    <citation type="submission" date="2019-12" db="EMBL/GenBank/DDBJ databases">
        <title>Genome sequencing and annotation of Brassica cretica.</title>
        <authorList>
            <person name="Studholme D.J."/>
            <person name="Sarris P.F."/>
        </authorList>
    </citation>
    <scope>NUCLEOTIDE SEQUENCE</scope>
    <source>
        <strain evidence="2">PFS-102/07</strain>
        <tissue evidence="2">Leaf</tissue>
    </source>
</reference>
<feature type="region of interest" description="Disordered" evidence="1">
    <location>
        <begin position="1"/>
        <end position="169"/>
    </location>
</feature>
<proteinExistence type="predicted"/>
<comment type="caution">
    <text evidence="2">The sequence shown here is derived from an EMBL/GenBank/DDBJ whole genome shotgun (WGS) entry which is preliminary data.</text>
</comment>
<dbReference type="EMBL" id="QGKY02000094">
    <property type="protein sequence ID" value="KAF2603834.1"/>
    <property type="molecule type" value="Genomic_DNA"/>
</dbReference>
<accession>A0A8S9L919</accession>
<evidence type="ECO:0000313" key="2">
    <source>
        <dbReference type="EMBL" id="KAF2603834.1"/>
    </source>
</evidence>
<protein>
    <submittedName>
        <fullName evidence="2">Uncharacterized protein</fullName>
    </submittedName>
</protein>